<feature type="transmembrane region" description="Helical" evidence="4">
    <location>
        <begin position="371"/>
        <end position="392"/>
    </location>
</feature>
<dbReference type="FunFam" id="1.10.3430.10:FF:000016">
    <property type="entry name" value="Ammonium transporter"/>
    <property type="match status" value="1"/>
</dbReference>
<evidence type="ECO:0000313" key="8">
    <source>
        <dbReference type="Proteomes" id="UP000693970"/>
    </source>
</evidence>
<keyword evidence="8" id="KW-1185">Reference proteome</keyword>
<accession>A0A9K3LC14</accession>
<dbReference type="GO" id="GO:0005886">
    <property type="term" value="C:plasma membrane"/>
    <property type="evidence" value="ECO:0007669"/>
    <property type="project" value="UniProtKB-SubCell"/>
</dbReference>
<feature type="transmembrane region" description="Helical" evidence="4">
    <location>
        <begin position="132"/>
        <end position="151"/>
    </location>
</feature>
<evidence type="ECO:0000256" key="5">
    <source>
        <dbReference type="SAM" id="MobiDB-lite"/>
    </source>
</evidence>
<reference evidence="7" key="1">
    <citation type="journal article" date="2021" name="Sci. Rep.">
        <title>Diploid genomic architecture of Nitzschia inconspicua, an elite biomass production diatom.</title>
        <authorList>
            <person name="Oliver A."/>
            <person name="Podell S."/>
            <person name="Pinowska A."/>
            <person name="Traller J.C."/>
            <person name="Smith S.R."/>
            <person name="McClure R."/>
            <person name="Beliaev A."/>
            <person name="Bohutskyi P."/>
            <person name="Hill E.A."/>
            <person name="Rabines A."/>
            <person name="Zheng H."/>
            <person name="Allen L.Z."/>
            <person name="Kuo A."/>
            <person name="Grigoriev I.V."/>
            <person name="Allen A.E."/>
            <person name="Hazlebeck D."/>
            <person name="Allen E.E."/>
        </authorList>
    </citation>
    <scope>NUCLEOTIDE SEQUENCE</scope>
    <source>
        <strain evidence="7">Hildebrandi</strain>
    </source>
</reference>
<evidence type="ECO:0000256" key="4">
    <source>
        <dbReference type="RuleBase" id="RU362002"/>
    </source>
</evidence>
<evidence type="ECO:0000313" key="7">
    <source>
        <dbReference type="EMBL" id="KAG7358944.1"/>
    </source>
</evidence>
<dbReference type="AlphaFoldDB" id="A0A9K3LC14"/>
<dbReference type="InterPro" id="IPR001905">
    <property type="entry name" value="Ammonium_transpt"/>
</dbReference>
<dbReference type="EMBL" id="JAGRRH010000014">
    <property type="protein sequence ID" value="KAG7358944.1"/>
    <property type="molecule type" value="Genomic_DNA"/>
</dbReference>
<evidence type="ECO:0000259" key="6">
    <source>
        <dbReference type="Pfam" id="PF00909"/>
    </source>
</evidence>
<dbReference type="GO" id="GO:0008519">
    <property type="term" value="F:ammonium channel activity"/>
    <property type="evidence" value="ECO:0007669"/>
    <property type="project" value="InterPro"/>
</dbReference>
<feature type="transmembrane region" description="Helical" evidence="4">
    <location>
        <begin position="45"/>
        <end position="67"/>
    </location>
</feature>
<feature type="transmembrane region" description="Helical" evidence="4">
    <location>
        <begin position="158"/>
        <end position="179"/>
    </location>
</feature>
<dbReference type="GO" id="GO:0097272">
    <property type="term" value="P:ammonium homeostasis"/>
    <property type="evidence" value="ECO:0007669"/>
    <property type="project" value="TreeGrafter"/>
</dbReference>
<comment type="subcellular location">
    <subcellularLocation>
        <location evidence="4">Cell membrane</location>
        <topology evidence="4">Multi-pass membrane protein</topology>
    </subcellularLocation>
</comment>
<keyword evidence="4" id="KW-0472">Membrane</keyword>
<sequence length="526" mass="56306">MSIFDTCTAQLGGSENVSALLQCISDSNQEAAAAATSDIAAGVDAFYLIFAGALVYFMQTGFAMLCAGSIRAKNVKNVILWNLLDSSGGGLAFWAVGWAFAYGGDDDSNKFTFIGNTDFFVSHNSGVPLELWFFQFAFACALSSIVAGTIAERTQMKAYLMYSVFLVGFVYPVVAHALWSTNGIFSKTAAEPLFGSGAIDLAGSGAVHMTGGVAALVGTLILGPRMGRFYDGDGNPLEEPATFTPHSTALQFLGTFCLWFGWYGFNPGSVLVIASEQAGTVAALVVINTTLGACAGAVSAMFFSSWFDWREHGEVSYDVAATMNGCLTGLVAITAGCATVDTWAAVVIGIFAGLFYNLGSKLLIRLRIDDAVDAIPVHMVGGAWGMISTGLLSSPELIAQAFSENPNAGWFYEWSRGSGNFTLLGCQLLAVLFIFGWTFATMGFWFGLLNYMGWFRVDPLEEAVGLDVSRHKGPAYEYTAPEDESVNQLMERRDSKRSLNDSSRKGPKAEIEEPEKAVDVTNKDEA</sequence>
<dbReference type="PANTHER" id="PTHR11730">
    <property type="entry name" value="AMMONIUM TRANSPORTER"/>
    <property type="match status" value="1"/>
</dbReference>
<dbReference type="Proteomes" id="UP000693970">
    <property type="component" value="Unassembled WGS sequence"/>
</dbReference>
<protein>
    <recommendedName>
        <fullName evidence="4">Ammonium transporter</fullName>
    </recommendedName>
</protein>
<evidence type="ECO:0000256" key="3">
    <source>
        <dbReference type="ARBA" id="ARBA00023177"/>
    </source>
</evidence>
<feature type="region of interest" description="Disordered" evidence="5">
    <location>
        <begin position="481"/>
        <end position="526"/>
    </location>
</feature>
<dbReference type="Pfam" id="PF00909">
    <property type="entry name" value="Ammonium_transp"/>
    <property type="match status" value="1"/>
</dbReference>
<comment type="caution">
    <text evidence="7">The sequence shown here is derived from an EMBL/GenBank/DDBJ whole genome shotgun (WGS) entry which is preliminary data.</text>
</comment>
<keyword evidence="2 4" id="KW-0813">Transport</keyword>
<dbReference type="NCBIfam" id="TIGR00836">
    <property type="entry name" value="amt"/>
    <property type="match status" value="1"/>
</dbReference>
<proteinExistence type="inferred from homology"/>
<organism evidence="7 8">
    <name type="scientific">Nitzschia inconspicua</name>
    <dbReference type="NCBI Taxonomy" id="303405"/>
    <lineage>
        <taxon>Eukaryota</taxon>
        <taxon>Sar</taxon>
        <taxon>Stramenopiles</taxon>
        <taxon>Ochrophyta</taxon>
        <taxon>Bacillariophyta</taxon>
        <taxon>Bacillariophyceae</taxon>
        <taxon>Bacillariophycidae</taxon>
        <taxon>Bacillariales</taxon>
        <taxon>Bacillariaceae</taxon>
        <taxon>Nitzschia</taxon>
    </lineage>
</organism>
<name>A0A9K3LC14_9STRA</name>
<dbReference type="InterPro" id="IPR024041">
    <property type="entry name" value="NH4_transpt_AmtB-like_dom"/>
</dbReference>
<feature type="transmembrane region" description="Helical" evidence="4">
    <location>
        <begin position="79"/>
        <end position="101"/>
    </location>
</feature>
<reference evidence="7" key="2">
    <citation type="submission" date="2021-04" db="EMBL/GenBank/DDBJ databases">
        <authorList>
            <person name="Podell S."/>
        </authorList>
    </citation>
    <scope>NUCLEOTIDE SEQUENCE</scope>
    <source>
        <strain evidence="7">Hildebrandi</strain>
    </source>
</reference>
<keyword evidence="4" id="KW-1133">Transmembrane helix</keyword>
<feature type="domain" description="Ammonium transporter AmtB-like" evidence="6">
    <location>
        <begin position="48"/>
        <end position="476"/>
    </location>
</feature>
<comment type="caution">
    <text evidence="4">Lacks conserved residue(s) required for the propagation of feature annotation.</text>
</comment>
<feature type="transmembrane region" description="Helical" evidence="4">
    <location>
        <begin position="282"/>
        <end position="303"/>
    </location>
</feature>
<feature type="transmembrane region" description="Helical" evidence="4">
    <location>
        <begin position="421"/>
        <end position="446"/>
    </location>
</feature>
<feature type="compositionally biased region" description="Basic and acidic residues" evidence="5">
    <location>
        <begin position="490"/>
        <end position="526"/>
    </location>
</feature>
<evidence type="ECO:0000256" key="1">
    <source>
        <dbReference type="ARBA" id="ARBA00005887"/>
    </source>
</evidence>
<evidence type="ECO:0000256" key="2">
    <source>
        <dbReference type="ARBA" id="ARBA00022448"/>
    </source>
</evidence>
<keyword evidence="3 4" id="KW-0924">Ammonia transport</keyword>
<comment type="similarity">
    <text evidence="1 4">Belongs to the ammonia transporter channel (TC 1.A.11.2) family.</text>
</comment>
<keyword evidence="4" id="KW-0812">Transmembrane</keyword>
<dbReference type="PANTHER" id="PTHR11730:SF6">
    <property type="entry name" value="AMMONIUM TRANSPORTER"/>
    <property type="match status" value="1"/>
</dbReference>
<dbReference type="OrthoDB" id="534912at2759"/>
<gene>
    <name evidence="7" type="ORF">IV203_015533</name>
</gene>
<feature type="transmembrane region" description="Helical" evidence="4">
    <location>
        <begin position="342"/>
        <end position="359"/>
    </location>
</feature>